<dbReference type="Proteomes" id="UP000231194">
    <property type="component" value="Unassembled WGS sequence"/>
</dbReference>
<evidence type="ECO:0000313" key="7">
    <source>
        <dbReference type="Proteomes" id="UP000231194"/>
    </source>
</evidence>
<dbReference type="GO" id="GO:0005886">
    <property type="term" value="C:plasma membrane"/>
    <property type="evidence" value="ECO:0007669"/>
    <property type="project" value="UniProtKB-SubCell"/>
</dbReference>
<feature type="transmembrane region" description="Helical" evidence="5">
    <location>
        <begin position="29"/>
        <end position="51"/>
    </location>
</feature>
<dbReference type="RefSeq" id="WP_100236444.1">
    <property type="nucleotide sequence ID" value="NZ_PGVG01000058.1"/>
</dbReference>
<proteinExistence type="inferred from homology"/>
<organism evidence="6 7">
    <name type="scientific">Bradyrhizobium forestalis</name>
    <dbReference type="NCBI Taxonomy" id="1419263"/>
    <lineage>
        <taxon>Bacteria</taxon>
        <taxon>Pseudomonadati</taxon>
        <taxon>Pseudomonadota</taxon>
        <taxon>Alphaproteobacteria</taxon>
        <taxon>Hyphomicrobiales</taxon>
        <taxon>Nitrobacteraceae</taxon>
        <taxon>Bradyrhizobium</taxon>
    </lineage>
</organism>
<feature type="transmembrane region" description="Helical" evidence="5">
    <location>
        <begin position="128"/>
        <end position="147"/>
    </location>
</feature>
<name>A0A2M8QY54_9BRAD</name>
<feature type="transmembrane region" description="Helical" evidence="5">
    <location>
        <begin position="225"/>
        <end position="245"/>
    </location>
</feature>
<keyword evidence="5" id="KW-1003">Cell membrane</keyword>
<evidence type="ECO:0000256" key="5">
    <source>
        <dbReference type="RuleBase" id="RU363041"/>
    </source>
</evidence>
<dbReference type="InterPro" id="IPR002781">
    <property type="entry name" value="TM_pro_TauE-like"/>
</dbReference>
<feature type="transmembrane region" description="Helical" evidence="5">
    <location>
        <begin position="72"/>
        <end position="91"/>
    </location>
</feature>
<keyword evidence="7" id="KW-1185">Reference proteome</keyword>
<sequence length="260" mass="27909">MTPIMIAALGLLMVATAFLSGLFGMAGGLILIGVLLALMPLPTAMVLHAITQMASNGWRAFLWRAHIRWRPVANYMVGAAVALAAWSLTRYVPDKPLALLMLGATPFMARLLPANIKPDPDRLWQGTVYGTICMGLMLMTGVSGPLLDTFFLGGDFGRREKVATKAMCQLVSHFTKLVYFGGIIDQAASLDPVLAGVAIAASMLGTTLARRILEAMTDQQFIAWSNKLITTIACYYIAYGGWLLVRTPVLAAFEKGGGSP</sequence>
<evidence type="ECO:0000256" key="4">
    <source>
        <dbReference type="ARBA" id="ARBA00023136"/>
    </source>
</evidence>
<keyword evidence="4 5" id="KW-0472">Membrane</keyword>
<evidence type="ECO:0000313" key="6">
    <source>
        <dbReference type="EMBL" id="PJG50505.1"/>
    </source>
</evidence>
<feature type="transmembrane region" description="Helical" evidence="5">
    <location>
        <begin position="193"/>
        <end position="213"/>
    </location>
</feature>
<comment type="subcellular location">
    <subcellularLocation>
        <location evidence="5">Cell membrane</location>
        <topology evidence="5">Multi-pass membrane protein</topology>
    </subcellularLocation>
    <subcellularLocation>
        <location evidence="1">Membrane</location>
        <topology evidence="1">Multi-pass membrane protein</topology>
    </subcellularLocation>
</comment>
<keyword evidence="3 5" id="KW-1133">Transmembrane helix</keyword>
<gene>
    <name evidence="6" type="ORF">CVM73_35890</name>
</gene>
<evidence type="ECO:0000256" key="1">
    <source>
        <dbReference type="ARBA" id="ARBA00004141"/>
    </source>
</evidence>
<dbReference type="OrthoDB" id="8478323at2"/>
<feature type="transmembrane region" description="Helical" evidence="5">
    <location>
        <begin position="97"/>
        <end position="116"/>
    </location>
</feature>
<comment type="similarity">
    <text evidence="5">Belongs to the 4-toluene sulfonate uptake permease (TSUP) (TC 2.A.102) family.</text>
</comment>
<protein>
    <recommendedName>
        <fullName evidence="5">Probable membrane transporter protein</fullName>
    </recommendedName>
</protein>
<dbReference type="Pfam" id="PF01925">
    <property type="entry name" value="TauE"/>
    <property type="match status" value="1"/>
</dbReference>
<evidence type="ECO:0000256" key="2">
    <source>
        <dbReference type="ARBA" id="ARBA00022692"/>
    </source>
</evidence>
<comment type="caution">
    <text evidence="6">The sequence shown here is derived from an EMBL/GenBank/DDBJ whole genome shotgun (WGS) entry which is preliminary data.</text>
</comment>
<keyword evidence="2 5" id="KW-0812">Transmembrane</keyword>
<evidence type="ECO:0000256" key="3">
    <source>
        <dbReference type="ARBA" id="ARBA00022989"/>
    </source>
</evidence>
<dbReference type="EMBL" id="PGVG01000058">
    <property type="protein sequence ID" value="PJG50505.1"/>
    <property type="molecule type" value="Genomic_DNA"/>
</dbReference>
<accession>A0A2M8QY54</accession>
<dbReference type="AlphaFoldDB" id="A0A2M8QY54"/>
<reference evidence="6 7" key="1">
    <citation type="submission" date="2017-11" db="EMBL/GenBank/DDBJ databases">
        <title>Bradyrhizobium forestalis sp. nov., an efficient nitrogen-fixing bacterium isolated from nodules of forest legume species in the Amazon.</title>
        <authorList>
            <person name="Costa E.M."/>
            <person name="Guimaraes A."/>
            <person name="Carvalho T.S."/>
            <person name="Rodrigues T.L."/>
            <person name="Ribeiro P.R.A."/>
            <person name="Lebbe L."/>
            <person name="Willems A."/>
            <person name="Moreira F.M.S."/>
        </authorList>
    </citation>
    <scope>NUCLEOTIDE SEQUENCE [LARGE SCALE GENOMIC DNA]</scope>
    <source>
        <strain evidence="6 7">INPA54B</strain>
    </source>
</reference>